<dbReference type="Gene3D" id="3.40.50.2000">
    <property type="entry name" value="Glycogen Phosphorylase B"/>
    <property type="match status" value="2"/>
</dbReference>
<protein>
    <recommendedName>
        <fullName evidence="6">Glycosyl transferase family 1 domain-containing protein</fullName>
    </recommendedName>
</protein>
<proteinExistence type="predicted"/>
<evidence type="ECO:0000256" key="1">
    <source>
        <dbReference type="ARBA" id="ARBA00022679"/>
    </source>
</evidence>
<evidence type="ECO:0000259" key="2">
    <source>
        <dbReference type="Pfam" id="PF00534"/>
    </source>
</evidence>
<dbReference type="InterPro" id="IPR001296">
    <property type="entry name" value="Glyco_trans_1"/>
</dbReference>
<dbReference type="SUPFAM" id="SSF53756">
    <property type="entry name" value="UDP-Glycosyltransferase/glycogen phosphorylase"/>
    <property type="match status" value="1"/>
</dbReference>
<dbReference type="Proteomes" id="UP000177810">
    <property type="component" value="Unassembled WGS sequence"/>
</dbReference>
<comment type="caution">
    <text evidence="4">The sequence shown here is derived from an EMBL/GenBank/DDBJ whole genome shotgun (WGS) entry which is preliminary data.</text>
</comment>
<dbReference type="PANTHER" id="PTHR46401:SF2">
    <property type="entry name" value="GLYCOSYLTRANSFERASE WBBK-RELATED"/>
    <property type="match status" value="1"/>
</dbReference>
<evidence type="ECO:0000259" key="3">
    <source>
        <dbReference type="Pfam" id="PF13439"/>
    </source>
</evidence>
<organism evidence="4 5">
    <name type="scientific">Candidatus Portnoybacteria bacterium RBG_13_40_8</name>
    <dbReference type="NCBI Taxonomy" id="1801990"/>
    <lineage>
        <taxon>Bacteria</taxon>
        <taxon>Candidatus Portnoyibacteriota</taxon>
    </lineage>
</organism>
<gene>
    <name evidence="4" type="ORF">A2V69_00045</name>
</gene>
<dbReference type="EMBL" id="MHMT01000025">
    <property type="protein sequence ID" value="OGZ32152.1"/>
    <property type="molecule type" value="Genomic_DNA"/>
</dbReference>
<dbReference type="GO" id="GO:0009103">
    <property type="term" value="P:lipopolysaccharide biosynthetic process"/>
    <property type="evidence" value="ECO:0007669"/>
    <property type="project" value="TreeGrafter"/>
</dbReference>
<evidence type="ECO:0008006" key="6">
    <source>
        <dbReference type="Google" id="ProtNLM"/>
    </source>
</evidence>
<dbReference type="STRING" id="1801990.A2V69_00045"/>
<dbReference type="Pfam" id="PF00534">
    <property type="entry name" value="Glycos_transf_1"/>
    <property type="match status" value="1"/>
</dbReference>
<dbReference type="PANTHER" id="PTHR46401">
    <property type="entry name" value="GLYCOSYLTRANSFERASE WBBK-RELATED"/>
    <property type="match status" value="1"/>
</dbReference>
<reference evidence="4 5" key="1">
    <citation type="journal article" date="2016" name="Nat. Commun.">
        <title>Thousands of microbial genomes shed light on interconnected biogeochemical processes in an aquifer system.</title>
        <authorList>
            <person name="Anantharaman K."/>
            <person name="Brown C.T."/>
            <person name="Hug L.A."/>
            <person name="Sharon I."/>
            <person name="Castelle C.J."/>
            <person name="Probst A.J."/>
            <person name="Thomas B.C."/>
            <person name="Singh A."/>
            <person name="Wilkins M.J."/>
            <person name="Karaoz U."/>
            <person name="Brodie E.L."/>
            <person name="Williams K.H."/>
            <person name="Hubbard S.S."/>
            <person name="Banfield J.F."/>
        </authorList>
    </citation>
    <scope>NUCLEOTIDE SEQUENCE [LARGE SCALE GENOMIC DNA]</scope>
</reference>
<sequence>MKRRFKIGIICEAGFFTGTHYYIINTAEQLAKLGHDVTLITPLHIPGLKVKQKVLNKFIFKIPLIGRALWLITLYFRLWKCDFDVIESSWYGMMNLLPFDLYKDKLKATTLFDVVGENKQLWKREPYFFIVCKILQPPHLKFNDVIITCSHYSKEQIIKFKGVAGEKIEVAYYGVSDDFKRVRDKKTLEQTRKRLKLPRRFILNVGGIKTTKNITGILKAFNIIAKRHPDIHLVFTGKLDSTLKTSQYHKLVYQELRKMDADARKRVLFLNYVPDNELRPLYSLADVFLMSSLAEGFGLPAIEAMRAGLPVVTSNISCMPEVAGGAALLCNPYDSKDIASKVDRLLKDKALAKEMVSKGEARAKYFTWEKTAKESVRIYQQAWRKKFGSIDG</sequence>
<dbReference type="AlphaFoldDB" id="A0A1G2F317"/>
<feature type="domain" description="Glycosyl transferase family 1" evidence="2">
    <location>
        <begin position="193"/>
        <end position="360"/>
    </location>
</feature>
<name>A0A1G2F317_9BACT</name>
<dbReference type="Pfam" id="PF13439">
    <property type="entry name" value="Glyco_transf_4"/>
    <property type="match status" value="1"/>
</dbReference>
<dbReference type="InterPro" id="IPR028098">
    <property type="entry name" value="Glyco_trans_4-like_N"/>
</dbReference>
<dbReference type="GO" id="GO:0016757">
    <property type="term" value="F:glycosyltransferase activity"/>
    <property type="evidence" value="ECO:0007669"/>
    <property type="project" value="InterPro"/>
</dbReference>
<feature type="domain" description="Glycosyltransferase subfamily 4-like N-terminal" evidence="3">
    <location>
        <begin position="18"/>
        <end position="178"/>
    </location>
</feature>
<accession>A0A1G2F317</accession>
<keyword evidence="1" id="KW-0808">Transferase</keyword>
<evidence type="ECO:0000313" key="5">
    <source>
        <dbReference type="Proteomes" id="UP000177810"/>
    </source>
</evidence>
<evidence type="ECO:0000313" key="4">
    <source>
        <dbReference type="EMBL" id="OGZ32152.1"/>
    </source>
</evidence>
<dbReference type="CDD" id="cd03809">
    <property type="entry name" value="GT4_MtfB-like"/>
    <property type="match status" value="1"/>
</dbReference>